<reference evidence="1 2" key="1">
    <citation type="journal article" date="2016" name="Front. Microbiol.">
        <title>Characterization of Novel Bacteriophages for Biocontrol of Bacterial Blight in Leek Caused by Pseudomonas syringae pv. porri.</title>
        <authorList>
            <person name="Rombouts S."/>
            <person name="Lavigne R."/>
        </authorList>
    </citation>
    <scope>NUCLEOTIDE SEQUENCE [LARGE SCALE GENOMIC DNA]</scope>
</reference>
<protein>
    <submittedName>
        <fullName evidence="1">Uncharacterized protein</fullName>
    </submittedName>
</protein>
<dbReference type="RefSeq" id="YP_009275977.1">
    <property type="nucleotide sequence ID" value="NC_030934.1"/>
</dbReference>
<proteinExistence type="predicted"/>
<dbReference type="Proteomes" id="UP000203989">
    <property type="component" value="Segment"/>
</dbReference>
<dbReference type="OrthoDB" id="21114at10239"/>
<dbReference type="KEGG" id="vg:28802441"/>
<sequence>MPVAAITATATEVKIRVSVYGSQNVPMKGTVRISQLGVIVS</sequence>
<accession>A0A142IDJ0</accession>
<dbReference type="EMBL" id="KU130126">
    <property type="protein sequence ID" value="AMR57295.1"/>
    <property type="molecule type" value="Genomic_DNA"/>
</dbReference>
<organism evidence="1 2">
    <name type="scientific">Pseudomonas phage vB_PsyM_KIL1</name>
    <dbReference type="NCBI Taxonomy" id="1777065"/>
    <lineage>
        <taxon>Viruses</taxon>
        <taxon>Duplodnaviria</taxon>
        <taxon>Heunggongvirae</taxon>
        <taxon>Uroviricota</taxon>
        <taxon>Caudoviricetes</taxon>
        <taxon>Vandenendeviridae</taxon>
        <taxon>Gorskivirinae</taxon>
        <taxon>Flaumdravirus</taxon>
        <taxon>Flaumdravirus KIL4</taxon>
    </lineage>
</organism>
<evidence type="ECO:0000313" key="2">
    <source>
        <dbReference type="Proteomes" id="UP000203989"/>
    </source>
</evidence>
<name>A0A142IDJ0_9CAUD</name>
<gene>
    <name evidence="1" type="ORF">vB_PsyM_KIL1_0048</name>
</gene>
<evidence type="ECO:0000313" key="1">
    <source>
        <dbReference type="EMBL" id="AMR57295.1"/>
    </source>
</evidence>
<dbReference type="GeneID" id="28802441"/>
<keyword evidence="2" id="KW-1185">Reference proteome</keyword>